<evidence type="ECO:0008006" key="4">
    <source>
        <dbReference type="Google" id="ProtNLM"/>
    </source>
</evidence>
<evidence type="ECO:0000256" key="1">
    <source>
        <dbReference type="SAM" id="MobiDB-lite"/>
    </source>
</evidence>
<dbReference type="InParanoid" id="A0A3G9JND3"/>
<accession>A0A3G9JND3</accession>
<dbReference type="RefSeq" id="WP_197715067.1">
    <property type="nucleotide sequence ID" value="NZ_AP019309.1"/>
</dbReference>
<proteinExistence type="predicted"/>
<dbReference type="AlphaFoldDB" id="A0A3G9JND3"/>
<dbReference type="EMBL" id="AP019309">
    <property type="protein sequence ID" value="BBH25738.1"/>
    <property type="molecule type" value="Genomic_DNA"/>
</dbReference>
<dbReference type="Proteomes" id="UP000268059">
    <property type="component" value="Chromosome"/>
</dbReference>
<name>A0A3G9JND3_9FIRM</name>
<feature type="compositionally biased region" description="Basic and acidic residues" evidence="1">
    <location>
        <begin position="406"/>
        <end position="415"/>
    </location>
</feature>
<keyword evidence="3" id="KW-1185">Reference proteome</keyword>
<evidence type="ECO:0000313" key="3">
    <source>
        <dbReference type="Proteomes" id="UP000268059"/>
    </source>
</evidence>
<gene>
    <name evidence="2" type="ORF">SG0102_06720</name>
</gene>
<reference evidence="2 3" key="1">
    <citation type="submission" date="2018-11" db="EMBL/GenBank/DDBJ databases">
        <title>Novel Erysipelotrichaceae bacterium isolated from small intestine of a swine.</title>
        <authorList>
            <person name="Kim J.S."/>
            <person name="Choe H."/>
            <person name="Lee Y.R."/>
            <person name="Kim K.M."/>
            <person name="Park D.S."/>
        </authorList>
    </citation>
    <scope>NUCLEOTIDE SEQUENCE [LARGE SCALE GENOMIC DNA]</scope>
    <source>
        <strain evidence="2 3">SG0102</strain>
    </source>
</reference>
<sequence>MRERKKCKLTDYQKQLRQYHKNSPRHVLVLEADIPYQDRCRIFHYADLVRKAGNELVGIMKNNLEQLTRTKKYRYFNREYGKCKAAEDEDGLKAAAKKLKELQQSYNVTFDFCRKAMVPLDNKYGIDAVFGLTKAEDVWRGVEKCLYSGGKDIHFSKRGDLPCIRAKQINRGIIMKAREDSLTFSFHGMTFGVLVKDRFESDEVSAVLSYMNDPEASDRAAVSAMNASGEIISTYRPCYVSLSCSVIRGKMRVFVHITIEGRSVTKYNRFGCRRHKLGHGVVGCDIGTQTIAYTSDTEVGLRNLAERGSSVSENERKERLLLRSMDRSKRATNPDNYNADGTIRKGPKKWKFSRRYMKLKAKHTELCRINAVNRHLAINEEVNHLRSLGDIFVTEPKNTKKLQKRSTKDGTDKNGRCTRKKRFGKSVKNRCPGYFQTQAEQKFACYIEVPNNYRASQYDHTSDSYIKKELSQRMYSLSDGTAVQRDWYSSYLLYSIDTVNMTIDKSKCITGFSDKYAKERAMISWIIKNKIRVLNSGIRF</sequence>
<dbReference type="KEGG" id="ebm:SG0102_06720"/>
<feature type="region of interest" description="Disordered" evidence="1">
    <location>
        <begin position="399"/>
        <end position="419"/>
    </location>
</feature>
<protein>
    <recommendedName>
        <fullName evidence="4">Transposase</fullName>
    </recommendedName>
</protein>
<evidence type="ECO:0000313" key="2">
    <source>
        <dbReference type="EMBL" id="BBH25738.1"/>
    </source>
</evidence>
<organism evidence="2 3">
    <name type="scientific">Intestinibaculum porci</name>
    <dbReference type="NCBI Taxonomy" id="2487118"/>
    <lineage>
        <taxon>Bacteria</taxon>
        <taxon>Bacillati</taxon>
        <taxon>Bacillota</taxon>
        <taxon>Erysipelotrichia</taxon>
        <taxon>Erysipelotrichales</taxon>
        <taxon>Erysipelotrichaceae</taxon>
        <taxon>Intestinibaculum</taxon>
    </lineage>
</organism>